<dbReference type="PANTHER" id="PTHR43416">
    <property type="entry name" value="DIHYDROLIPOYLLYSINE-RESIDUE SUCCINYLTRANSFERASE COMPONENT OF 2-OXOGLUTARATE DEHYDROGENASE COMPLEX, MITOCHONDRIAL-RELATED"/>
    <property type="match status" value="1"/>
</dbReference>
<dbReference type="PROSITE" id="PS50968">
    <property type="entry name" value="BIOTINYL_LIPOYL"/>
    <property type="match status" value="1"/>
</dbReference>
<reference evidence="7" key="1">
    <citation type="submission" date="2022-01" db="EMBL/GenBank/DDBJ databases">
        <authorList>
            <person name="King R."/>
        </authorList>
    </citation>
    <scope>NUCLEOTIDE SEQUENCE</scope>
</reference>
<dbReference type="Gene3D" id="3.30.559.10">
    <property type="entry name" value="Chloramphenicol acetyltransferase-like domain"/>
    <property type="match status" value="1"/>
</dbReference>
<dbReference type="PROSITE" id="PS00189">
    <property type="entry name" value="LIPOYL"/>
    <property type="match status" value="1"/>
</dbReference>
<dbReference type="InterPro" id="IPR003016">
    <property type="entry name" value="2-oxoA_DH_lipoyl-BS"/>
</dbReference>
<feature type="region of interest" description="Disordered" evidence="5">
    <location>
        <begin position="73"/>
        <end position="131"/>
    </location>
</feature>
<dbReference type="EMBL" id="OV725078">
    <property type="protein sequence ID" value="CAH1392786.1"/>
    <property type="molecule type" value="Genomic_DNA"/>
</dbReference>
<protein>
    <recommendedName>
        <fullName evidence="6">Lipoyl-binding domain-containing protein</fullName>
    </recommendedName>
</protein>
<evidence type="ECO:0000259" key="6">
    <source>
        <dbReference type="PROSITE" id="PS50968"/>
    </source>
</evidence>
<feature type="compositionally biased region" description="Pro residues" evidence="5">
    <location>
        <begin position="106"/>
        <end position="131"/>
    </location>
</feature>
<evidence type="ECO:0000313" key="8">
    <source>
        <dbReference type="Proteomes" id="UP001152798"/>
    </source>
</evidence>
<dbReference type="InterPro" id="IPR050537">
    <property type="entry name" value="2-oxoacid_dehydrogenase"/>
</dbReference>
<dbReference type="CDD" id="cd06849">
    <property type="entry name" value="lipoyl_domain"/>
    <property type="match status" value="1"/>
</dbReference>
<dbReference type="InterPro" id="IPR000089">
    <property type="entry name" value="Biotin_lipoyl"/>
</dbReference>
<evidence type="ECO:0000313" key="7">
    <source>
        <dbReference type="EMBL" id="CAH1392786.1"/>
    </source>
</evidence>
<dbReference type="AlphaFoldDB" id="A0A9P0E6Z5"/>
<gene>
    <name evidence="7" type="ORF">NEZAVI_LOCUS3552</name>
</gene>
<proteinExistence type="inferred from homology"/>
<dbReference type="PANTHER" id="PTHR43416:SF5">
    <property type="entry name" value="DIHYDROLIPOYLLYSINE-RESIDUE SUCCINYLTRANSFERASE COMPONENT OF 2-OXOGLUTARATE DEHYDROGENASE COMPLEX, MITOCHONDRIAL"/>
    <property type="match status" value="1"/>
</dbReference>
<keyword evidence="3" id="KW-0450">Lipoyl</keyword>
<dbReference type="InterPro" id="IPR023213">
    <property type="entry name" value="CAT-like_dom_sf"/>
</dbReference>
<dbReference type="Pfam" id="PF00364">
    <property type="entry name" value="Biotin_lipoyl"/>
    <property type="match status" value="1"/>
</dbReference>
<organism evidence="7 8">
    <name type="scientific">Nezara viridula</name>
    <name type="common">Southern green stink bug</name>
    <name type="synonym">Cimex viridulus</name>
    <dbReference type="NCBI Taxonomy" id="85310"/>
    <lineage>
        <taxon>Eukaryota</taxon>
        <taxon>Metazoa</taxon>
        <taxon>Ecdysozoa</taxon>
        <taxon>Arthropoda</taxon>
        <taxon>Hexapoda</taxon>
        <taxon>Insecta</taxon>
        <taxon>Pterygota</taxon>
        <taxon>Neoptera</taxon>
        <taxon>Paraneoptera</taxon>
        <taxon>Hemiptera</taxon>
        <taxon>Heteroptera</taxon>
        <taxon>Panheteroptera</taxon>
        <taxon>Pentatomomorpha</taxon>
        <taxon>Pentatomoidea</taxon>
        <taxon>Pentatomidae</taxon>
        <taxon>Pentatominae</taxon>
        <taxon>Nezara</taxon>
    </lineage>
</organism>
<evidence type="ECO:0000256" key="2">
    <source>
        <dbReference type="ARBA" id="ARBA00007317"/>
    </source>
</evidence>
<dbReference type="Proteomes" id="UP001152798">
    <property type="component" value="Chromosome 2"/>
</dbReference>
<dbReference type="GO" id="GO:0005739">
    <property type="term" value="C:mitochondrion"/>
    <property type="evidence" value="ECO:0007669"/>
    <property type="project" value="TreeGrafter"/>
</dbReference>
<comment type="similarity">
    <text evidence="2">Belongs to the 2-oxoacid dehydrogenase family.</text>
</comment>
<evidence type="ECO:0000256" key="4">
    <source>
        <dbReference type="ARBA" id="ARBA00022946"/>
    </source>
</evidence>
<keyword evidence="4" id="KW-0809">Transit peptide</keyword>
<name>A0A9P0E6Z5_NEZVI</name>
<feature type="compositionally biased region" description="Low complexity" evidence="5">
    <location>
        <begin position="84"/>
        <end position="93"/>
    </location>
</feature>
<dbReference type="InterPro" id="IPR011053">
    <property type="entry name" value="Single_hybrid_motif"/>
</dbReference>
<dbReference type="Gene3D" id="2.40.50.100">
    <property type="match status" value="1"/>
</dbReference>
<accession>A0A9P0E6Z5</accession>
<evidence type="ECO:0000256" key="1">
    <source>
        <dbReference type="ARBA" id="ARBA00001938"/>
    </source>
</evidence>
<dbReference type="GO" id="GO:0006099">
    <property type="term" value="P:tricarboxylic acid cycle"/>
    <property type="evidence" value="ECO:0007669"/>
    <property type="project" value="TreeGrafter"/>
</dbReference>
<feature type="domain" description="Lipoyl-binding" evidence="6">
    <location>
        <begin position="1"/>
        <end position="73"/>
    </location>
</feature>
<evidence type="ECO:0000256" key="5">
    <source>
        <dbReference type="SAM" id="MobiDB-lite"/>
    </source>
</evidence>
<comment type="cofactor">
    <cofactor evidence="1">
        <name>(R)-lipoate</name>
        <dbReference type="ChEBI" id="CHEBI:83088"/>
    </cofactor>
</comment>
<dbReference type="SUPFAM" id="SSF52777">
    <property type="entry name" value="CoA-dependent acyltransferases"/>
    <property type="match status" value="1"/>
</dbReference>
<evidence type="ECO:0000256" key="3">
    <source>
        <dbReference type="ARBA" id="ARBA00022823"/>
    </source>
</evidence>
<keyword evidence="8" id="KW-1185">Reference proteome</keyword>
<dbReference type="GO" id="GO:0004149">
    <property type="term" value="F:dihydrolipoyllysine-residue succinyltransferase activity"/>
    <property type="evidence" value="ECO:0007669"/>
    <property type="project" value="TreeGrafter"/>
</dbReference>
<dbReference type="SUPFAM" id="SSF51230">
    <property type="entry name" value="Single hybrid motif"/>
    <property type="match status" value="1"/>
</dbReference>
<sequence length="203" mass="21442">MDVDEDKIVIVPPFPESVAEDVGDSVSTDEVVCEIETDKTSIPVPSPGNGVIVERYVEDNSTVKAGQKLFKVQLGGGGAPSPKPTAKPAAEKAAPPPQPSAGAPAAAPPPPTKAAPPSAPPTAPPPIRPPMPVAAIKHAQAVEAAVVKVPPEDPTHEISGTRSEYRVKMNRMRQRIAQRLKEAQNVNAMLTTFNEIDMRQVLF</sequence>